<proteinExistence type="predicted"/>
<dbReference type="Proteomes" id="UP000054166">
    <property type="component" value="Unassembled WGS sequence"/>
</dbReference>
<reference evidence="3" key="2">
    <citation type="submission" date="2015-01" db="EMBL/GenBank/DDBJ databases">
        <title>Evolutionary Origins and Diversification of the Mycorrhizal Mutualists.</title>
        <authorList>
            <consortium name="DOE Joint Genome Institute"/>
            <consortium name="Mycorrhizal Genomics Consortium"/>
            <person name="Kohler A."/>
            <person name="Kuo A."/>
            <person name="Nagy L.G."/>
            <person name="Floudas D."/>
            <person name="Copeland A."/>
            <person name="Barry K.W."/>
            <person name="Cichocki N."/>
            <person name="Veneault-Fourrey C."/>
            <person name="LaButti K."/>
            <person name="Lindquist E.A."/>
            <person name="Lipzen A."/>
            <person name="Lundell T."/>
            <person name="Morin E."/>
            <person name="Murat C."/>
            <person name="Riley R."/>
            <person name="Ohm R."/>
            <person name="Sun H."/>
            <person name="Tunlid A."/>
            <person name="Henrissat B."/>
            <person name="Grigoriev I.V."/>
            <person name="Hibbett D.S."/>
            <person name="Martin F."/>
        </authorList>
    </citation>
    <scope>NUCLEOTIDE SEQUENCE [LARGE SCALE GENOMIC DNA]</scope>
    <source>
        <strain evidence="3">F 1598</strain>
    </source>
</reference>
<gene>
    <name evidence="2" type="ORF">PILCRDRAFT_3157</name>
</gene>
<feature type="region of interest" description="Disordered" evidence="1">
    <location>
        <begin position="33"/>
        <end position="56"/>
    </location>
</feature>
<organism evidence="2 3">
    <name type="scientific">Piloderma croceum (strain F 1598)</name>
    <dbReference type="NCBI Taxonomy" id="765440"/>
    <lineage>
        <taxon>Eukaryota</taxon>
        <taxon>Fungi</taxon>
        <taxon>Dikarya</taxon>
        <taxon>Basidiomycota</taxon>
        <taxon>Agaricomycotina</taxon>
        <taxon>Agaricomycetes</taxon>
        <taxon>Agaricomycetidae</taxon>
        <taxon>Atheliales</taxon>
        <taxon>Atheliaceae</taxon>
        <taxon>Piloderma</taxon>
    </lineage>
</organism>
<name>A0A0C3GBV0_PILCF</name>
<dbReference type="AlphaFoldDB" id="A0A0C3GBV0"/>
<evidence type="ECO:0000256" key="1">
    <source>
        <dbReference type="SAM" id="MobiDB-lite"/>
    </source>
</evidence>
<sequence length="66" mass="7117">MTRTAVTTTTAKSGVLAMMTLALAVGIAAREIKGKGSENRHGDRAQGGDKELQSSSYRRIQHFLLQ</sequence>
<dbReference type="InParanoid" id="A0A0C3GBV0"/>
<evidence type="ECO:0000313" key="3">
    <source>
        <dbReference type="Proteomes" id="UP000054166"/>
    </source>
</evidence>
<evidence type="ECO:0000313" key="2">
    <source>
        <dbReference type="EMBL" id="KIM88101.1"/>
    </source>
</evidence>
<protein>
    <submittedName>
        <fullName evidence="2">Uncharacterized protein</fullName>
    </submittedName>
</protein>
<dbReference type="EMBL" id="KN832977">
    <property type="protein sequence ID" value="KIM88101.1"/>
    <property type="molecule type" value="Genomic_DNA"/>
</dbReference>
<feature type="compositionally biased region" description="Basic and acidic residues" evidence="1">
    <location>
        <begin position="33"/>
        <end position="52"/>
    </location>
</feature>
<dbReference type="HOGENOM" id="CLU_2832030_0_0_1"/>
<accession>A0A0C3GBV0</accession>
<reference evidence="2 3" key="1">
    <citation type="submission" date="2014-04" db="EMBL/GenBank/DDBJ databases">
        <authorList>
            <consortium name="DOE Joint Genome Institute"/>
            <person name="Kuo A."/>
            <person name="Tarkka M."/>
            <person name="Buscot F."/>
            <person name="Kohler A."/>
            <person name="Nagy L.G."/>
            <person name="Floudas D."/>
            <person name="Copeland A."/>
            <person name="Barry K.W."/>
            <person name="Cichocki N."/>
            <person name="Veneault-Fourrey C."/>
            <person name="LaButti K."/>
            <person name="Lindquist E.A."/>
            <person name="Lipzen A."/>
            <person name="Lundell T."/>
            <person name="Morin E."/>
            <person name="Murat C."/>
            <person name="Sun H."/>
            <person name="Tunlid A."/>
            <person name="Henrissat B."/>
            <person name="Grigoriev I.V."/>
            <person name="Hibbett D.S."/>
            <person name="Martin F."/>
            <person name="Nordberg H.P."/>
            <person name="Cantor M.N."/>
            <person name="Hua S.X."/>
        </authorList>
    </citation>
    <scope>NUCLEOTIDE SEQUENCE [LARGE SCALE GENOMIC DNA]</scope>
    <source>
        <strain evidence="2 3">F 1598</strain>
    </source>
</reference>
<keyword evidence="3" id="KW-1185">Reference proteome</keyword>